<proteinExistence type="predicted"/>
<feature type="transmembrane region" description="Helical" evidence="2">
    <location>
        <begin position="183"/>
        <end position="204"/>
    </location>
</feature>
<keyword evidence="2" id="KW-1133">Transmembrane helix</keyword>
<comment type="caution">
    <text evidence="3">The sequence shown here is derived from an EMBL/GenBank/DDBJ whole genome shotgun (WGS) entry which is preliminary data.</text>
</comment>
<feature type="region of interest" description="Disordered" evidence="1">
    <location>
        <begin position="229"/>
        <end position="248"/>
    </location>
</feature>
<reference evidence="3 4" key="1">
    <citation type="journal article" date="2024" name="Ann. Entomol. Soc. Am.">
        <title>Genomic analyses of the southern and eastern yellowjacket wasps (Hymenoptera: Vespidae) reveal evolutionary signatures of social life.</title>
        <authorList>
            <person name="Catto M.A."/>
            <person name="Caine P.B."/>
            <person name="Orr S.E."/>
            <person name="Hunt B.G."/>
            <person name="Goodisman M.A.D."/>
        </authorList>
    </citation>
    <scope>NUCLEOTIDE SEQUENCE [LARGE SCALE GENOMIC DNA]</scope>
    <source>
        <strain evidence="3">233</strain>
        <tissue evidence="3">Head and thorax</tissue>
    </source>
</reference>
<keyword evidence="4" id="KW-1185">Reference proteome</keyword>
<dbReference type="Proteomes" id="UP001607302">
    <property type="component" value="Unassembled WGS sequence"/>
</dbReference>
<evidence type="ECO:0000256" key="2">
    <source>
        <dbReference type="SAM" id="Phobius"/>
    </source>
</evidence>
<gene>
    <name evidence="3" type="ORF">V1478_005391</name>
</gene>
<organism evidence="3 4">
    <name type="scientific">Vespula squamosa</name>
    <name type="common">Southern yellow jacket</name>
    <name type="synonym">Wasp</name>
    <dbReference type="NCBI Taxonomy" id="30214"/>
    <lineage>
        <taxon>Eukaryota</taxon>
        <taxon>Metazoa</taxon>
        <taxon>Ecdysozoa</taxon>
        <taxon>Arthropoda</taxon>
        <taxon>Hexapoda</taxon>
        <taxon>Insecta</taxon>
        <taxon>Pterygota</taxon>
        <taxon>Neoptera</taxon>
        <taxon>Endopterygota</taxon>
        <taxon>Hymenoptera</taxon>
        <taxon>Apocrita</taxon>
        <taxon>Aculeata</taxon>
        <taxon>Vespoidea</taxon>
        <taxon>Vespidae</taxon>
        <taxon>Vespinae</taxon>
        <taxon>Vespula</taxon>
    </lineage>
</organism>
<feature type="transmembrane region" description="Helical" evidence="2">
    <location>
        <begin position="27"/>
        <end position="48"/>
    </location>
</feature>
<keyword evidence="2" id="KW-0472">Membrane</keyword>
<evidence type="ECO:0000313" key="4">
    <source>
        <dbReference type="Proteomes" id="UP001607302"/>
    </source>
</evidence>
<dbReference type="AlphaFoldDB" id="A0ABD2BE01"/>
<protein>
    <submittedName>
        <fullName evidence="3">Uncharacterized protein</fullName>
    </submittedName>
</protein>
<feature type="transmembrane region" description="Helical" evidence="2">
    <location>
        <begin position="105"/>
        <end position="125"/>
    </location>
</feature>
<keyword evidence="2" id="KW-0812">Transmembrane</keyword>
<sequence>MILLEEYKELIERDSKEISVLWKIVQIFGYFLSAITGYCSSIIFYIFWEDIFGGRCPLWAHVYTLSTRTVIDSNNDNEQDETIIKANYKNWLSYIAVSIHSSWRIIIPAFLFDSLFTIFTLYGTYDLHTGYEKFKFDMQKAFSHLTKSNELSHDMICNILQNYVEMYDVCEYNICNVFTMLQILGWTLAGSWVFNLIILMLRILSFTDFRILKVSVYEIPHNFIIPSSDNDKDNIKTEPSENEKKKKD</sequence>
<evidence type="ECO:0000313" key="3">
    <source>
        <dbReference type="EMBL" id="KAL2730978.1"/>
    </source>
</evidence>
<dbReference type="EMBL" id="JAUDFV010000110">
    <property type="protein sequence ID" value="KAL2730978.1"/>
    <property type="molecule type" value="Genomic_DNA"/>
</dbReference>
<evidence type="ECO:0000256" key="1">
    <source>
        <dbReference type="SAM" id="MobiDB-lite"/>
    </source>
</evidence>
<name>A0ABD2BE01_VESSQ</name>
<accession>A0ABD2BE01</accession>